<evidence type="ECO:0000313" key="1">
    <source>
        <dbReference type="EMBL" id="SBT08719.1"/>
    </source>
</evidence>
<protein>
    <recommendedName>
        <fullName evidence="3">DUF3014 domain-containing protein</fullName>
    </recommendedName>
</protein>
<proteinExistence type="predicted"/>
<dbReference type="EMBL" id="FLQY01000212">
    <property type="protein sequence ID" value="SBT08719.1"/>
    <property type="molecule type" value="Genomic_DNA"/>
</dbReference>
<organism evidence="1 2">
    <name type="scientific">Candidatus Propionivibrio aalborgensis</name>
    <dbReference type="NCBI Taxonomy" id="1860101"/>
    <lineage>
        <taxon>Bacteria</taxon>
        <taxon>Pseudomonadati</taxon>
        <taxon>Pseudomonadota</taxon>
        <taxon>Betaproteobacteria</taxon>
        <taxon>Rhodocyclales</taxon>
        <taxon>Rhodocyclaceae</taxon>
        <taxon>Propionivibrio</taxon>
    </lineage>
</organism>
<sequence>MQSKVWAVVAIVLFGAAIAIYIPLNREAEPLPPLLETTPPLTAPIAQPETAPAEPAIAHPLETIAPVEPLPDLEQSDPSIFKPLIQVLGEQWKALLKPEALIHKIVVTVDNLPRKDLPAKVVPLKRVKGAFLTSGKGNALSISVQNPQRYSSYVRLIQSVDTEKLVDLYRQFYPLFQRAYIEIGYPKGYFNDRLVEAIDDLLASPEPDEPIKLVQPKILFKYADPELEARSAGQKIMIRMSRDNAGQLRTKLREIRQHVAKVPRTP</sequence>
<reference evidence="1 2" key="1">
    <citation type="submission" date="2016-06" db="EMBL/GenBank/DDBJ databases">
        <authorList>
            <person name="Kjaerup R.B."/>
            <person name="Dalgaard T.S."/>
            <person name="Juul-Madsen H.R."/>
        </authorList>
    </citation>
    <scope>NUCLEOTIDE SEQUENCE [LARGE SCALE GENOMIC DNA]</scope>
    <source>
        <strain evidence="1">2</strain>
    </source>
</reference>
<dbReference type="AlphaFoldDB" id="A0A1A8XUI4"/>
<dbReference type="RefSeq" id="WP_186411335.1">
    <property type="nucleotide sequence ID" value="NZ_FLQY01000212.1"/>
</dbReference>
<evidence type="ECO:0000313" key="2">
    <source>
        <dbReference type="Proteomes" id="UP000199600"/>
    </source>
</evidence>
<name>A0A1A8XUI4_9RHOO</name>
<evidence type="ECO:0008006" key="3">
    <source>
        <dbReference type="Google" id="ProtNLM"/>
    </source>
</evidence>
<accession>A0A1A8XUI4</accession>
<gene>
    <name evidence="1" type="ORF">PROAA_290030</name>
</gene>
<dbReference type="InterPro" id="IPR021382">
    <property type="entry name" value="DUF3014"/>
</dbReference>
<dbReference type="Proteomes" id="UP000199600">
    <property type="component" value="Unassembled WGS sequence"/>
</dbReference>
<keyword evidence="2" id="KW-1185">Reference proteome</keyword>
<dbReference type="Pfam" id="PF11219">
    <property type="entry name" value="DUF3014"/>
    <property type="match status" value="1"/>
</dbReference>